<comment type="catalytic activity">
    <reaction evidence="11">
        <text>ribonucleotidyl-uridine-RNA = a 5'-end dephospho-uridine-RNA + a 3'-end 2',3'-cyclophospho-ribonucleotide-RNA</text>
        <dbReference type="Rhea" id="RHEA:67792"/>
        <dbReference type="Rhea" id="RHEA-COMP:10464"/>
        <dbReference type="Rhea" id="RHEA-COMP:17354"/>
        <dbReference type="Rhea" id="RHEA-COMP:17356"/>
        <dbReference type="ChEBI" id="CHEBI:83064"/>
        <dbReference type="ChEBI" id="CHEBI:173117"/>
        <dbReference type="ChEBI" id="CHEBI:173224"/>
    </reaction>
</comment>
<keyword evidence="9 11" id="KW-0464">Manganese</keyword>
<dbReference type="InterPro" id="IPR037227">
    <property type="entry name" value="EndoU-like"/>
</dbReference>
<dbReference type="GO" id="GO:0046872">
    <property type="term" value="F:metal ion binding"/>
    <property type="evidence" value="ECO:0007669"/>
    <property type="project" value="UniProtKB-UniRule"/>
</dbReference>
<accession>A0A0X3Q1Y4</accession>
<evidence type="ECO:0000259" key="12">
    <source>
        <dbReference type="PROSITE" id="PS51959"/>
    </source>
</evidence>
<protein>
    <recommendedName>
        <fullName evidence="11">Uridylate-specific endoribonuclease</fullName>
        <ecNumber evidence="11">4.6.1.-</ecNumber>
    </recommendedName>
</protein>
<dbReference type="InterPro" id="IPR018998">
    <property type="entry name" value="EndoU_C"/>
</dbReference>
<evidence type="ECO:0000256" key="11">
    <source>
        <dbReference type="RuleBase" id="RU367085"/>
    </source>
</evidence>
<keyword evidence="5 11" id="KW-0479">Metal-binding</keyword>
<dbReference type="PANTHER" id="PTHR12439">
    <property type="entry name" value="PLACENTAL PROTEIN 11-RELATED"/>
    <property type="match status" value="1"/>
</dbReference>
<feature type="non-terminal residue" evidence="13">
    <location>
        <position position="1"/>
    </location>
</feature>
<dbReference type="PROSITE" id="PS51959">
    <property type="entry name" value="ENDOU"/>
    <property type="match status" value="1"/>
</dbReference>
<dbReference type="CDD" id="cd21159">
    <property type="entry name" value="XendoU"/>
    <property type="match status" value="1"/>
</dbReference>
<gene>
    <name evidence="13" type="primary">ENDUB</name>
    <name evidence="13" type="ORF">TR137738</name>
</gene>
<comment type="subunit">
    <text evidence="3 11">Monomer.</text>
</comment>
<reference evidence="13" key="1">
    <citation type="submission" date="2016-01" db="EMBL/GenBank/DDBJ databases">
        <title>Reference transcriptome for the parasite Schistocephalus solidus: insights into the molecular evolution of parasitism.</title>
        <authorList>
            <person name="Hebert F.O."/>
            <person name="Grambauer S."/>
            <person name="Barber I."/>
            <person name="Landry C.R."/>
            <person name="Aubin-Horth N."/>
        </authorList>
    </citation>
    <scope>NUCLEOTIDE SEQUENCE</scope>
</reference>
<keyword evidence="4 11" id="KW-0540">Nuclease</keyword>
<evidence type="ECO:0000256" key="5">
    <source>
        <dbReference type="ARBA" id="ARBA00022723"/>
    </source>
</evidence>
<comment type="cofactor">
    <cofactor evidence="1 11">
        <name>Mn(2+)</name>
        <dbReference type="ChEBI" id="CHEBI:29035"/>
    </cofactor>
</comment>
<feature type="domain" description="EndoU" evidence="12">
    <location>
        <begin position="1"/>
        <end position="249"/>
    </location>
</feature>
<dbReference type="InterPro" id="IPR039787">
    <property type="entry name" value="ENDOU"/>
</dbReference>
<evidence type="ECO:0000256" key="2">
    <source>
        <dbReference type="ARBA" id="ARBA00010168"/>
    </source>
</evidence>
<evidence type="ECO:0000256" key="6">
    <source>
        <dbReference type="ARBA" id="ARBA00022759"/>
    </source>
</evidence>
<keyword evidence="8 11" id="KW-0694">RNA-binding</keyword>
<evidence type="ECO:0000256" key="7">
    <source>
        <dbReference type="ARBA" id="ARBA00022801"/>
    </source>
</evidence>
<dbReference type="GO" id="GO:0016829">
    <property type="term" value="F:lyase activity"/>
    <property type="evidence" value="ECO:0007669"/>
    <property type="project" value="UniProtKB-KW"/>
</dbReference>
<dbReference type="GO" id="GO:0004521">
    <property type="term" value="F:RNA endonuclease activity"/>
    <property type="evidence" value="ECO:0007669"/>
    <property type="project" value="UniProtKB-UniRule"/>
</dbReference>
<dbReference type="Pfam" id="PF09412">
    <property type="entry name" value="XendoU"/>
    <property type="match status" value="1"/>
</dbReference>
<evidence type="ECO:0000256" key="3">
    <source>
        <dbReference type="ARBA" id="ARBA00011245"/>
    </source>
</evidence>
<comment type="similarity">
    <text evidence="2 11">Belongs to the ENDOU family.</text>
</comment>
<sequence length="249" mass="28955">RIEVGSDLQLNWQDEVSERDRVKDKSSGKLCTLKTQKLDNSSVHTAFKALLDNYKADVGMSETETEAERREQDTFLNRLIERPVIKEVHKYLVSIHLAPADREGFKSLLRNVWFAGYKRRSPNDSSAFEHVFLGEKNKGKVSGFHNWFVFCDQEANGDIDYHGFYRSFKNQPEGNFKRTLRFKWKNLMKEKSTLLFGASVEFELGLYTTIYLISKQSQKWRCVPVQIGQVRTCVQCYDHKGHMGTCYAM</sequence>
<name>A0A0X3Q1Y4_SCHSO</name>
<dbReference type="GO" id="GO:0016787">
    <property type="term" value="F:hydrolase activity"/>
    <property type="evidence" value="ECO:0007669"/>
    <property type="project" value="UniProtKB-KW"/>
</dbReference>
<organism evidence="13">
    <name type="scientific">Schistocephalus solidus</name>
    <name type="common">Tapeworm</name>
    <dbReference type="NCBI Taxonomy" id="70667"/>
    <lineage>
        <taxon>Eukaryota</taxon>
        <taxon>Metazoa</taxon>
        <taxon>Spiralia</taxon>
        <taxon>Lophotrochozoa</taxon>
        <taxon>Platyhelminthes</taxon>
        <taxon>Cestoda</taxon>
        <taxon>Eucestoda</taxon>
        <taxon>Diphyllobothriidea</taxon>
        <taxon>Diphyllobothriidae</taxon>
        <taxon>Schistocephalus</taxon>
    </lineage>
</organism>
<dbReference type="PANTHER" id="PTHR12439:SF11">
    <property type="entry name" value="URIDYLATE-SPECIFIC ENDORIBONUCLEASE"/>
    <property type="match status" value="1"/>
</dbReference>
<evidence type="ECO:0000256" key="9">
    <source>
        <dbReference type="ARBA" id="ARBA00023211"/>
    </source>
</evidence>
<evidence type="ECO:0000313" key="13">
    <source>
        <dbReference type="EMBL" id="JAP57818.1"/>
    </source>
</evidence>
<keyword evidence="6 11" id="KW-0255">Endonuclease</keyword>
<dbReference type="GO" id="GO:0003723">
    <property type="term" value="F:RNA binding"/>
    <property type="evidence" value="ECO:0007669"/>
    <property type="project" value="UniProtKB-UniRule"/>
</dbReference>
<dbReference type="SUPFAM" id="SSF142877">
    <property type="entry name" value="EndoU-like"/>
    <property type="match status" value="1"/>
</dbReference>
<dbReference type="EMBL" id="GEEE01005407">
    <property type="protein sequence ID" value="JAP57818.1"/>
    <property type="molecule type" value="Transcribed_RNA"/>
</dbReference>
<dbReference type="AlphaFoldDB" id="A0A0X3Q1Y4"/>
<keyword evidence="10" id="KW-0456">Lyase</keyword>
<proteinExistence type="inferred from homology"/>
<evidence type="ECO:0000256" key="4">
    <source>
        <dbReference type="ARBA" id="ARBA00022722"/>
    </source>
</evidence>
<keyword evidence="7 11" id="KW-0378">Hydrolase</keyword>
<dbReference type="EC" id="4.6.1.-" evidence="11"/>
<evidence type="ECO:0000256" key="10">
    <source>
        <dbReference type="ARBA" id="ARBA00023239"/>
    </source>
</evidence>
<evidence type="ECO:0000256" key="1">
    <source>
        <dbReference type="ARBA" id="ARBA00001936"/>
    </source>
</evidence>
<evidence type="ECO:0000256" key="8">
    <source>
        <dbReference type="ARBA" id="ARBA00022884"/>
    </source>
</evidence>